<reference evidence="3" key="1">
    <citation type="submission" date="2023-03" db="EMBL/GenBank/DDBJ databases">
        <title>Massive genome expansion in bonnet fungi (Mycena s.s.) driven by repeated elements and novel gene families across ecological guilds.</title>
        <authorList>
            <consortium name="Lawrence Berkeley National Laboratory"/>
            <person name="Harder C.B."/>
            <person name="Miyauchi S."/>
            <person name="Viragh M."/>
            <person name="Kuo A."/>
            <person name="Thoen E."/>
            <person name="Andreopoulos B."/>
            <person name="Lu D."/>
            <person name="Skrede I."/>
            <person name="Drula E."/>
            <person name="Henrissat B."/>
            <person name="Morin E."/>
            <person name="Kohler A."/>
            <person name="Barry K."/>
            <person name="LaButti K."/>
            <person name="Morin E."/>
            <person name="Salamov A."/>
            <person name="Lipzen A."/>
            <person name="Mereny Z."/>
            <person name="Hegedus B."/>
            <person name="Baldrian P."/>
            <person name="Stursova M."/>
            <person name="Weitz H."/>
            <person name="Taylor A."/>
            <person name="Grigoriev I.V."/>
            <person name="Nagy L.G."/>
            <person name="Martin F."/>
            <person name="Kauserud H."/>
        </authorList>
    </citation>
    <scope>NUCLEOTIDE SEQUENCE</scope>
    <source>
        <strain evidence="3">CBHHK067</strain>
    </source>
</reference>
<proteinExistence type="predicted"/>
<feature type="transmembrane region" description="Helical" evidence="2">
    <location>
        <begin position="322"/>
        <end position="343"/>
    </location>
</feature>
<organism evidence="3 4">
    <name type="scientific">Mycena rosella</name>
    <name type="common">Pink bonnet</name>
    <name type="synonym">Agaricus rosellus</name>
    <dbReference type="NCBI Taxonomy" id="1033263"/>
    <lineage>
        <taxon>Eukaryota</taxon>
        <taxon>Fungi</taxon>
        <taxon>Dikarya</taxon>
        <taxon>Basidiomycota</taxon>
        <taxon>Agaricomycotina</taxon>
        <taxon>Agaricomycetes</taxon>
        <taxon>Agaricomycetidae</taxon>
        <taxon>Agaricales</taxon>
        <taxon>Marasmiineae</taxon>
        <taxon>Mycenaceae</taxon>
        <taxon>Mycena</taxon>
    </lineage>
</organism>
<protein>
    <recommendedName>
        <fullName evidence="5">Transmembrane protein</fullName>
    </recommendedName>
</protein>
<dbReference type="AlphaFoldDB" id="A0AAD7CH93"/>
<dbReference type="EMBL" id="JARKIE010000378">
    <property type="protein sequence ID" value="KAJ7648495.1"/>
    <property type="molecule type" value="Genomic_DNA"/>
</dbReference>
<feature type="region of interest" description="Disordered" evidence="1">
    <location>
        <begin position="292"/>
        <end position="316"/>
    </location>
</feature>
<feature type="region of interest" description="Disordered" evidence="1">
    <location>
        <begin position="365"/>
        <end position="408"/>
    </location>
</feature>
<sequence length="518" mass="54461">MSTSLNITVPDQSPTWLYSPDREGVSSSSWQSVWSGSPDSSYDATHNASNIAQGTSSHITTFPSASAQIDFVGSAVSIYGQGTAGAYSTTLDGGNAVAGSPTGSVLASYSGLGDGKHTIILKVTQPQQLTLSYATVTIRSAVQTSSVQNTTEIAVTSGANNVLATNPFFSTSGSGSFSNLHQDQNYTRLDTNTVSATISFTCSNASAIFIYGTTNWNHQTYSVELDPSVGASQGARVFNGTSKWFVLNNLIFFEGAMDPTRTYQVKMTNLVGNSYSDLHSVVMMNLPASSSDSVSSSSGSGPSPSNNPGVTSSPKSGVGKTVAIAVSVVVALAAIILFAFLFCRRRAQKRRNNSKMSLNALLATPFTADTPPPSMSDGPMSLGHMRNKSSIQDPYSDSQPPYSSTNSAVASVQNLRENVFGSHGTRYSEVSNDDSNPYSTTAYATGSGSVLSSALASTSAPQPGPTGHPYNRRPEKGPIPSEASLNRPIRQEVDAGRVPTPAHEEETLPPNYDPNWAN</sequence>
<feature type="region of interest" description="Disordered" evidence="1">
    <location>
        <begin position="453"/>
        <end position="518"/>
    </location>
</feature>
<evidence type="ECO:0000256" key="1">
    <source>
        <dbReference type="SAM" id="MobiDB-lite"/>
    </source>
</evidence>
<feature type="compositionally biased region" description="Polar residues" evidence="1">
    <location>
        <begin position="428"/>
        <end position="442"/>
    </location>
</feature>
<evidence type="ECO:0008006" key="5">
    <source>
        <dbReference type="Google" id="ProtNLM"/>
    </source>
</evidence>
<keyword evidence="4" id="KW-1185">Reference proteome</keyword>
<keyword evidence="2" id="KW-1133">Transmembrane helix</keyword>
<feature type="compositionally biased region" description="Low complexity" evidence="1">
    <location>
        <begin position="292"/>
        <end position="314"/>
    </location>
</feature>
<evidence type="ECO:0000313" key="3">
    <source>
        <dbReference type="EMBL" id="KAJ7648495.1"/>
    </source>
</evidence>
<comment type="caution">
    <text evidence="3">The sequence shown here is derived from an EMBL/GenBank/DDBJ whole genome shotgun (WGS) entry which is preliminary data.</text>
</comment>
<dbReference type="Proteomes" id="UP001221757">
    <property type="component" value="Unassembled WGS sequence"/>
</dbReference>
<dbReference type="Gene3D" id="2.60.120.260">
    <property type="entry name" value="Galactose-binding domain-like"/>
    <property type="match status" value="1"/>
</dbReference>
<evidence type="ECO:0000256" key="2">
    <source>
        <dbReference type="SAM" id="Phobius"/>
    </source>
</evidence>
<feature type="compositionally biased region" description="Low complexity" evidence="1">
    <location>
        <begin position="392"/>
        <end position="404"/>
    </location>
</feature>
<keyword evidence="2" id="KW-0472">Membrane</keyword>
<accession>A0AAD7CH93</accession>
<evidence type="ECO:0000313" key="4">
    <source>
        <dbReference type="Proteomes" id="UP001221757"/>
    </source>
</evidence>
<keyword evidence="2" id="KW-0812">Transmembrane</keyword>
<feature type="region of interest" description="Disordered" evidence="1">
    <location>
        <begin position="423"/>
        <end position="442"/>
    </location>
</feature>
<gene>
    <name evidence="3" type="ORF">B0H17DRAFT_429947</name>
</gene>
<name>A0AAD7CH93_MYCRO</name>